<name>A0ABD0J1Y9_9CAEN</name>
<dbReference type="AlphaFoldDB" id="A0ABD0J1Y9"/>
<accession>A0ABD0J1Y9</accession>
<comment type="caution">
    <text evidence="2">The sequence shown here is derived from an EMBL/GenBank/DDBJ whole genome shotgun (WGS) entry which is preliminary data.</text>
</comment>
<dbReference type="InterPro" id="IPR036397">
    <property type="entry name" value="RNaseH_sf"/>
</dbReference>
<sequence>MYKLGLSLDCRLLTPSLSSGKKTMARTPQRKSRTYGTCDEKKWQQAQDLLAAGKSQRQVCKKLGIARSTLQNKLKNQHTKKVGRPCVLSKVEEIAIAEHLVATSEWGFPFDRMDIMFVVKAFLDKQGRIVERFKNNLPGHDWLYSFLNRHADTLKMKLCQNIRRKRTGFSRENVKTYFNNLQETLKNVPPENIINYDETNLSADPGRKSVVVKRGCKYPERIMNSTKTSTSLMFAGTASGELLAPYVVYKGERLWDTWTEYGPKGTRYNWSRSGWFDNACFQDWFQSLALPFCRTKSGRCVLIGDNLSSHFCPEIIKECKENNIVFCCLPPSSMHLCQPLDVAFFRPMKIKWRSILTEYKASKGKRAQTIPKRRFPGLLKRLLTTLEDNVQSNLQSGFRKTGIYPFDPEPVLRRLPGQTDEHENAATINSSVSEVAISHLQEMRYGTEEAQAPRRMNSLFLFITVCLVMDMMADRNMTPESEMSSAEEPVWVCSICLDHSPTGLVLEAQLVLGETCILCAQNGCTVLCVIMLTIWNATPIVMTLKRMQVAILFVITALPKCTW</sequence>
<evidence type="ECO:0000259" key="1">
    <source>
        <dbReference type="Pfam" id="PF03184"/>
    </source>
</evidence>
<evidence type="ECO:0000313" key="3">
    <source>
        <dbReference type="Proteomes" id="UP001519460"/>
    </source>
</evidence>
<dbReference type="Proteomes" id="UP001519460">
    <property type="component" value="Unassembled WGS sequence"/>
</dbReference>
<reference evidence="2 3" key="1">
    <citation type="journal article" date="2023" name="Sci. Data">
        <title>Genome assembly of the Korean intertidal mud-creeper Batillaria attramentaria.</title>
        <authorList>
            <person name="Patra A.K."/>
            <person name="Ho P.T."/>
            <person name="Jun S."/>
            <person name="Lee S.J."/>
            <person name="Kim Y."/>
            <person name="Won Y.J."/>
        </authorList>
    </citation>
    <scope>NUCLEOTIDE SEQUENCE [LARGE SCALE GENOMIC DNA]</scope>
    <source>
        <strain evidence="2">Wonlab-2016</strain>
    </source>
</reference>
<dbReference type="InterPro" id="IPR009057">
    <property type="entry name" value="Homeodomain-like_sf"/>
</dbReference>
<dbReference type="Gene3D" id="3.30.420.10">
    <property type="entry name" value="Ribonuclease H-like superfamily/Ribonuclease H"/>
    <property type="match status" value="1"/>
</dbReference>
<dbReference type="Gene3D" id="1.10.10.60">
    <property type="entry name" value="Homeodomain-like"/>
    <property type="match status" value="1"/>
</dbReference>
<dbReference type="InterPro" id="IPR050863">
    <property type="entry name" value="CenT-Element_Derived"/>
</dbReference>
<dbReference type="SUPFAM" id="SSF46689">
    <property type="entry name" value="Homeodomain-like"/>
    <property type="match status" value="1"/>
</dbReference>
<dbReference type="PANTHER" id="PTHR19303:SF74">
    <property type="entry name" value="POGO TRANSPOSABLE ELEMENT WITH KRAB DOMAIN"/>
    <property type="match status" value="1"/>
</dbReference>
<evidence type="ECO:0000313" key="2">
    <source>
        <dbReference type="EMBL" id="KAK7449346.1"/>
    </source>
</evidence>
<organism evidence="2 3">
    <name type="scientific">Batillaria attramentaria</name>
    <dbReference type="NCBI Taxonomy" id="370345"/>
    <lineage>
        <taxon>Eukaryota</taxon>
        <taxon>Metazoa</taxon>
        <taxon>Spiralia</taxon>
        <taxon>Lophotrochozoa</taxon>
        <taxon>Mollusca</taxon>
        <taxon>Gastropoda</taxon>
        <taxon>Caenogastropoda</taxon>
        <taxon>Sorbeoconcha</taxon>
        <taxon>Cerithioidea</taxon>
        <taxon>Batillariidae</taxon>
        <taxon>Batillaria</taxon>
    </lineage>
</organism>
<protein>
    <recommendedName>
        <fullName evidence="1">DDE-1 domain-containing protein</fullName>
    </recommendedName>
</protein>
<dbReference type="InterPro" id="IPR004875">
    <property type="entry name" value="DDE_SF_endonuclease_dom"/>
</dbReference>
<proteinExistence type="predicted"/>
<dbReference type="PANTHER" id="PTHR19303">
    <property type="entry name" value="TRANSPOSON"/>
    <property type="match status" value="1"/>
</dbReference>
<feature type="domain" description="DDE-1" evidence="1">
    <location>
        <begin position="228"/>
        <end position="367"/>
    </location>
</feature>
<gene>
    <name evidence="2" type="ORF">BaRGS_00040031</name>
</gene>
<dbReference type="Pfam" id="PF03184">
    <property type="entry name" value="DDE_1"/>
    <property type="match status" value="1"/>
</dbReference>
<dbReference type="EMBL" id="JACVVK020000752">
    <property type="protein sequence ID" value="KAK7449346.1"/>
    <property type="molecule type" value="Genomic_DNA"/>
</dbReference>
<keyword evidence="3" id="KW-1185">Reference proteome</keyword>